<evidence type="ECO:0000256" key="7">
    <source>
        <dbReference type="ARBA" id="ARBA00022909"/>
    </source>
</evidence>
<dbReference type="NCBIfam" id="TIGR01498">
    <property type="entry name" value="folK"/>
    <property type="match status" value="1"/>
</dbReference>
<name>A0ABY5GBS4_VIBPE</name>
<protein>
    <recommendedName>
        <fullName evidence="2">2-amino-4-hydroxy-6-hydroxymethyldihydropteridine diphosphokinase</fullName>
        <ecNumber evidence="2">2.7.6.3</ecNumber>
    </recommendedName>
</protein>
<dbReference type="SUPFAM" id="SSF55083">
    <property type="entry name" value="6-hydroxymethyl-7,8-dihydropterin pyrophosphokinase, HPPK"/>
    <property type="match status" value="1"/>
</dbReference>
<evidence type="ECO:0000256" key="6">
    <source>
        <dbReference type="ARBA" id="ARBA00022840"/>
    </source>
</evidence>
<dbReference type="PANTHER" id="PTHR43071:SF2">
    <property type="entry name" value="2-AMINO-4-HYDROXY-6-HYDROXYMETHYLDIHYDROPTERIDINE PYROPHOSPHOKINASE"/>
    <property type="match status" value="1"/>
</dbReference>
<dbReference type="EMBL" id="CP090616">
    <property type="protein sequence ID" value="UTT87313.1"/>
    <property type="molecule type" value="Genomic_DNA"/>
</dbReference>
<dbReference type="RefSeq" id="WP_255233014.1">
    <property type="nucleotide sequence ID" value="NZ_CP090616.1"/>
</dbReference>
<evidence type="ECO:0000256" key="2">
    <source>
        <dbReference type="ARBA" id="ARBA00013253"/>
    </source>
</evidence>
<evidence type="ECO:0000259" key="8">
    <source>
        <dbReference type="Pfam" id="PF01288"/>
    </source>
</evidence>
<dbReference type="GO" id="GO:0003848">
    <property type="term" value="F:2-amino-4-hydroxy-6-hydroxymethyldihydropteridine diphosphokinase activity"/>
    <property type="evidence" value="ECO:0007669"/>
    <property type="project" value="UniProtKB-EC"/>
</dbReference>
<keyword evidence="7" id="KW-0289">Folate biosynthesis</keyword>
<evidence type="ECO:0000256" key="1">
    <source>
        <dbReference type="ARBA" id="ARBA00005051"/>
    </source>
</evidence>
<evidence type="ECO:0000313" key="10">
    <source>
        <dbReference type="Proteomes" id="UP001059120"/>
    </source>
</evidence>
<organism evidence="9 10">
    <name type="scientific">Vibrio pelagius</name>
    <dbReference type="NCBI Taxonomy" id="28169"/>
    <lineage>
        <taxon>Bacteria</taxon>
        <taxon>Pseudomonadati</taxon>
        <taxon>Pseudomonadota</taxon>
        <taxon>Gammaproteobacteria</taxon>
        <taxon>Vibrionales</taxon>
        <taxon>Vibrionaceae</taxon>
        <taxon>Vibrio</taxon>
    </lineage>
</organism>
<proteinExistence type="predicted"/>
<keyword evidence="4" id="KW-0547">Nucleotide-binding</keyword>
<accession>A0ABY5GBS4</accession>
<evidence type="ECO:0000256" key="4">
    <source>
        <dbReference type="ARBA" id="ARBA00022741"/>
    </source>
</evidence>
<feature type="domain" description="7,8-dihydro-6-hydroxymethylpterin-pyrophosphokinase" evidence="8">
    <location>
        <begin position="5"/>
        <end position="129"/>
    </location>
</feature>
<keyword evidence="6" id="KW-0067">ATP-binding</keyword>
<evidence type="ECO:0000256" key="5">
    <source>
        <dbReference type="ARBA" id="ARBA00022777"/>
    </source>
</evidence>
<reference evidence="9" key="1">
    <citation type="submission" date="2022-01" db="EMBL/GenBank/DDBJ databases">
        <title>Alginate degradation mechanism of Vibrio pelagius WXL662.</title>
        <authorList>
            <person name="He X."/>
        </authorList>
    </citation>
    <scope>NUCLEOTIDE SEQUENCE</scope>
    <source>
        <strain evidence="9">WXL662</strain>
        <plasmid evidence="9">p_1</plasmid>
    </source>
</reference>
<keyword evidence="5" id="KW-0418">Kinase</keyword>
<evidence type="ECO:0000313" key="9">
    <source>
        <dbReference type="EMBL" id="UTT87313.1"/>
    </source>
</evidence>
<dbReference type="PANTHER" id="PTHR43071">
    <property type="entry name" value="2-AMINO-4-HYDROXY-6-HYDROXYMETHYLDIHYDROPTERIDINE PYROPHOSPHOKINASE"/>
    <property type="match status" value="1"/>
</dbReference>
<geneLocation type="plasmid" evidence="9 10">
    <name>p_1</name>
</geneLocation>
<keyword evidence="3 9" id="KW-0808">Transferase</keyword>
<sequence length="165" mass="18791">MTTVYVSIGSNINREYHVTQALEALETRFAPLHISRFYDCVPVGFEGDNFLNLVVGFECDISVADLSKILHQIELDNGRQRQTKAFAARTMDIDILLYDDLVGVIDGVELPRGEITEYAFVLRPLVDIAAQKRHPTLDISYQQLWDNFDQSSQKTQPISFTRHVT</sequence>
<dbReference type="Proteomes" id="UP001059120">
    <property type="component" value="Plasmid p_1"/>
</dbReference>
<dbReference type="Gene3D" id="3.30.70.560">
    <property type="entry name" value="7,8-Dihydro-6-hydroxymethylpterin-pyrophosphokinase HPPK"/>
    <property type="match status" value="1"/>
</dbReference>
<dbReference type="CDD" id="cd00483">
    <property type="entry name" value="HPPK"/>
    <property type="match status" value="1"/>
</dbReference>
<keyword evidence="10" id="KW-1185">Reference proteome</keyword>
<comment type="pathway">
    <text evidence="1">Cofactor biosynthesis; tetrahydrofolate biosynthesis; 2-amino-4-hydroxy-6-hydroxymethyl-7,8-dihydropteridine diphosphate from 7,8-dihydroneopterin triphosphate: step 4/4.</text>
</comment>
<gene>
    <name evidence="9" type="primary">folK</name>
    <name evidence="9" type="ORF">LZI70_20310</name>
</gene>
<dbReference type="Pfam" id="PF01288">
    <property type="entry name" value="HPPK"/>
    <property type="match status" value="1"/>
</dbReference>
<dbReference type="InterPro" id="IPR000550">
    <property type="entry name" value="Hppk"/>
</dbReference>
<evidence type="ECO:0000256" key="3">
    <source>
        <dbReference type="ARBA" id="ARBA00022679"/>
    </source>
</evidence>
<keyword evidence="9" id="KW-0614">Plasmid</keyword>
<dbReference type="EC" id="2.7.6.3" evidence="2"/>
<dbReference type="InterPro" id="IPR035907">
    <property type="entry name" value="Hppk_sf"/>
</dbReference>